<proteinExistence type="predicted"/>
<dbReference type="STRING" id="1805146.AUJ27_04125"/>
<gene>
    <name evidence="1" type="ORF">AUJ27_04125</name>
</gene>
<evidence type="ECO:0008006" key="3">
    <source>
        <dbReference type="Google" id="ProtNLM"/>
    </source>
</evidence>
<accession>A0A1J4T6F5</accession>
<name>A0A1J4T6F5_9BACT</name>
<dbReference type="Proteomes" id="UP000183192">
    <property type="component" value="Unassembled WGS sequence"/>
</dbReference>
<comment type="caution">
    <text evidence="1">The sequence shown here is derived from an EMBL/GenBank/DDBJ whole genome shotgun (WGS) entry which is preliminary data.</text>
</comment>
<dbReference type="SUPFAM" id="SSF53756">
    <property type="entry name" value="UDP-Glycosyltransferase/glycogen phosphorylase"/>
    <property type="match status" value="1"/>
</dbReference>
<dbReference type="EMBL" id="MNUU01000077">
    <property type="protein sequence ID" value="OIO06499.1"/>
    <property type="molecule type" value="Genomic_DNA"/>
</dbReference>
<dbReference type="AlphaFoldDB" id="A0A1J4T6F5"/>
<protein>
    <recommendedName>
        <fullName evidence="3">Capsule polysaccharide biosynthesis protein</fullName>
    </recommendedName>
</protein>
<reference evidence="1 2" key="1">
    <citation type="journal article" date="2016" name="Environ. Microbiol.">
        <title>Genomic resolution of a cold subsurface aquifer community provides metabolic insights for novel microbes adapted to high CO concentrations.</title>
        <authorList>
            <person name="Probst A.J."/>
            <person name="Castelle C.J."/>
            <person name="Singh A."/>
            <person name="Brown C.T."/>
            <person name="Anantharaman K."/>
            <person name="Sharon I."/>
            <person name="Hug L.A."/>
            <person name="Burstein D."/>
            <person name="Emerson J.B."/>
            <person name="Thomas B.C."/>
            <person name="Banfield J.F."/>
        </authorList>
    </citation>
    <scope>NUCLEOTIDE SEQUENCE [LARGE SCALE GENOMIC DNA]</scope>
    <source>
        <strain evidence="1">CG1_02_37_44</strain>
    </source>
</reference>
<organism evidence="1 2">
    <name type="scientific">Candidatus Falkowbacteria bacterium CG1_02_37_44</name>
    <dbReference type="NCBI Taxonomy" id="1805146"/>
    <lineage>
        <taxon>Bacteria</taxon>
        <taxon>Candidatus Falkowiibacteriota</taxon>
    </lineage>
</organism>
<evidence type="ECO:0000313" key="2">
    <source>
        <dbReference type="Proteomes" id="UP000183192"/>
    </source>
</evidence>
<evidence type="ECO:0000313" key="1">
    <source>
        <dbReference type="EMBL" id="OIO06499.1"/>
    </source>
</evidence>
<sequence>MPNLKGKKILIFQQRGWGRRIGRFLAAKLYAEGCKLAALTFKNTTHELIVKQDDAKYEMIISNDKIMSRPKDYLGGDRYSLKEICDKIGVDSIWPIVSTLRNHVRSYKDKYYYSFKQNVSDEEIIDYIMAVYKYMNIFFHEFKPDVIITPNFVSFPHVMFNLYARKLNIPIFAITDSKISGYYIFTYDYNDSDGPFYRRVDELNSGKVETENRKKAKEYIREFRENFKKPDYMGDNESEPSMLQKIKKELSPYAQIIRWYLKKQINVLESTGITIDYKPPRIILRDHYCHERYKKFMEHYSYYPFSKVKKFVYFPLQFQPEATIDVISPRFNNQIETARQVAMSLPGDYTLVVKEHPGMVGLRPPSYIKKIDRTPNIKLIDYKITSEEVLKKTDLIISPSGTTIAEAAFFKKPVIQLGNLGTTLKLPNVFKYTDMTSLPKKIKEVLEVNLNTNDYERRLENYVAAVFDVTFNFNYIKAWEKGTGDLEKLWVFYRKEIENSLIN</sequence>